<dbReference type="GO" id="GO:1990904">
    <property type="term" value="C:ribonucleoprotein complex"/>
    <property type="evidence" value="ECO:0007669"/>
    <property type="project" value="UniProtKB-KW"/>
</dbReference>
<dbReference type="GO" id="GO:0005840">
    <property type="term" value="C:ribosome"/>
    <property type="evidence" value="ECO:0007669"/>
    <property type="project" value="UniProtKB-KW"/>
</dbReference>
<dbReference type="InterPro" id="IPR001787">
    <property type="entry name" value="Ribosomal_bL21"/>
</dbReference>
<name>A0A1F7JE79_9BACT</name>
<dbReference type="InterPro" id="IPR036164">
    <property type="entry name" value="bL21-like_sf"/>
</dbReference>
<dbReference type="AlphaFoldDB" id="A0A1F7JE79"/>
<evidence type="ECO:0000256" key="1">
    <source>
        <dbReference type="ARBA" id="ARBA00008563"/>
    </source>
</evidence>
<evidence type="ECO:0000313" key="7">
    <source>
        <dbReference type="Proteomes" id="UP000178486"/>
    </source>
</evidence>
<dbReference type="Pfam" id="PF00829">
    <property type="entry name" value="Ribosomal_L21p"/>
    <property type="match status" value="1"/>
</dbReference>
<dbReference type="GO" id="GO:0019843">
    <property type="term" value="F:rRNA binding"/>
    <property type="evidence" value="ECO:0007669"/>
    <property type="project" value="UniProtKB-UniRule"/>
</dbReference>
<gene>
    <name evidence="4" type="primary">rplU</name>
    <name evidence="6" type="ORF">A3B56_02945</name>
</gene>
<keyword evidence="2 4" id="KW-0689">Ribosomal protein</keyword>
<evidence type="ECO:0000256" key="2">
    <source>
        <dbReference type="ARBA" id="ARBA00022980"/>
    </source>
</evidence>
<reference evidence="6 7" key="1">
    <citation type="journal article" date="2016" name="Nat. Commun.">
        <title>Thousands of microbial genomes shed light on interconnected biogeochemical processes in an aquifer system.</title>
        <authorList>
            <person name="Anantharaman K."/>
            <person name="Brown C.T."/>
            <person name="Hug L.A."/>
            <person name="Sharon I."/>
            <person name="Castelle C.J."/>
            <person name="Probst A.J."/>
            <person name="Thomas B.C."/>
            <person name="Singh A."/>
            <person name="Wilkins M.J."/>
            <person name="Karaoz U."/>
            <person name="Brodie E.L."/>
            <person name="Williams K.H."/>
            <person name="Hubbard S.S."/>
            <person name="Banfield J.F."/>
        </authorList>
    </citation>
    <scope>NUCLEOTIDE SEQUENCE [LARGE SCALE GENOMIC DNA]</scope>
</reference>
<dbReference type="GO" id="GO:0003735">
    <property type="term" value="F:structural constituent of ribosome"/>
    <property type="evidence" value="ECO:0007669"/>
    <property type="project" value="InterPro"/>
</dbReference>
<keyword evidence="4 5" id="KW-0699">rRNA-binding</keyword>
<dbReference type="EMBL" id="MGAU01000046">
    <property type="protein sequence ID" value="OGK53905.1"/>
    <property type="molecule type" value="Genomic_DNA"/>
</dbReference>
<comment type="caution">
    <text evidence="6">The sequence shown here is derived from an EMBL/GenBank/DDBJ whole genome shotgun (WGS) entry which is preliminary data.</text>
</comment>
<dbReference type="NCBIfam" id="TIGR00061">
    <property type="entry name" value="L21"/>
    <property type="match status" value="1"/>
</dbReference>
<evidence type="ECO:0000256" key="3">
    <source>
        <dbReference type="ARBA" id="ARBA00023274"/>
    </source>
</evidence>
<dbReference type="SUPFAM" id="SSF141091">
    <property type="entry name" value="L21p-like"/>
    <property type="match status" value="1"/>
</dbReference>
<comment type="function">
    <text evidence="4 5">This protein binds to 23S rRNA in the presence of protein L20.</text>
</comment>
<dbReference type="GO" id="GO:0005737">
    <property type="term" value="C:cytoplasm"/>
    <property type="evidence" value="ECO:0007669"/>
    <property type="project" value="UniProtKB-ARBA"/>
</dbReference>
<sequence>MKFAIIKASGTQYAVSEGDVISLDNQSVQENDTMTFDTVLLYVNDSAVMVGTPGLSSVSVKGTVINHEKGDKIRVAKFKAKSRSRKAIGYRHQYTNVRITSISAS</sequence>
<keyword evidence="4 5" id="KW-0694">RNA-binding</keyword>
<dbReference type="Proteomes" id="UP000178486">
    <property type="component" value="Unassembled WGS sequence"/>
</dbReference>
<accession>A0A1F7JE79</accession>
<dbReference type="GO" id="GO:0006412">
    <property type="term" value="P:translation"/>
    <property type="evidence" value="ECO:0007669"/>
    <property type="project" value="UniProtKB-UniRule"/>
</dbReference>
<dbReference type="PANTHER" id="PTHR21349">
    <property type="entry name" value="50S RIBOSOMAL PROTEIN L21"/>
    <property type="match status" value="1"/>
</dbReference>
<dbReference type="PANTHER" id="PTHR21349:SF0">
    <property type="entry name" value="LARGE RIBOSOMAL SUBUNIT PROTEIN BL21M"/>
    <property type="match status" value="1"/>
</dbReference>
<proteinExistence type="inferred from homology"/>
<keyword evidence="3 4" id="KW-0687">Ribonucleoprotein</keyword>
<evidence type="ECO:0000313" key="6">
    <source>
        <dbReference type="EMBL" id="OGK53905.1"/>
    </source>
</evidence>
<dbReference type="InterPro" id="IPR028909">
    <property type="entry name" value="bL21-like"/>
</dbReference>
<comment type="similarity">
    <text evidence="1 4 5">Belongs to the bacterial ribosomal protein bL21 family.</text>
</comment>
<organism evidence="6 7">
    <name type="scientific">Candidatus Roizmanbacteria bacterium RIFCSPLOWO2_01_FULL_45_11</name>
    <dbReference type="NCBI Taxonomy" id="1802070"/>
    <lineage>
        <taxon>Bacteria</taxon>
        <taxon>Candidatus Roizmaniibacteriota</taxon>
    </lineage>
</organism>
<comment type="subunit">
    <text evidence="4">Part of the 50S ribosomal subunit. Contacts protein L20.</text>
</comment>
<evidence type="ECO:0000256" key="4">
    <source>
        <dbReference type="HAMAP-Rule" id="MF_01363"/>
    </source>
</evidence>
<evidence type="ECO:0000256" key="5">
    <source>
        <dbReference type="RuleBase" id="RU000562"/>
    </source>
</evidence>
<dbReference type="HAMAP" id="MF_01363">
    <property type="entry name" value="Ribosomal_bL21"/>
    <property type="match status" value="1"/>
</dbReference>
<protein>
    <recommendedName>
        <fullName evidence="4">Large ribosomal subunit protein bL21</fullName>
    </recommendedName>
</protein>